<dbReference type="InterPro" id="IPR000938">
    <property type="entry name" value="CAP-Gly_domain"/>
</dbReference>
<dbReference type="PROSITE" id="PS51450">
    <property type="entry name" value="LRR"/>
    <property type="match status" value="1"/>
</dbReference>
<dbReference type="SUPFAM" id="SSF52058">
    <property type="entry name" value="L domain-like"/>
    <property type="match status" value="1"/>
</dbReference>
<keyword evidence="8" id="KW-0206">Cytoskeleton</keyword>
<evidence type="ECO:0000256" key="9">
    <source>
        <dbReference type="ARBA" id="ARBA00030180"/>
    </source>
</evidence>
<dbReference type="SMART" id="SM01052">
    <property type="entry name" value="CAP_GLY"/>
    <property type="match status" value="1"/>
</dbReference>
<dbReference type="Pfam" id="PF01302">
    <property type="entry name" value="CAP_GLY"/>
    <property type="match status" value="1"/>
</dbReference>
<dbReference type="GO" id="GO:0005856">
    <property type="term" value="C:cytoskeleton"/>
    <property type="evidence" value="ECO:0007669"/>
    <property type="project" value="UniProtKB-SubCell"/>
</dbReference>
<keyword evidence="5" id="KW-0433">Leucine-rich repeat</keyword>
<dbReference type="PROSITE" id="PS00845">
    <property type="entry name" value="CAP_GLY_1"/>
    <property type="match status" value="1"/>
</dbReference>
<evidence type="ECO:0000256" key="6">
    <source>
        <dbReference type="ARBA" id="ARBA00022737"/>
    </source>
</evidence>
<reference evidence="11" key="1">
    <citation type="journal article" date="2023" name="G3 (Bethesda)">
        <title>Whole genome assembly and annotation of the endangered Caribbean coral Acropora cervicornis.</title>
        <authorList>
            <person name="Selwyn J.D."/>
            <person name="Vollmer S.V."/>
        </authorList>
    </citation>
    <scope>NUCLEOTIDE SEQUENCE</scope>
    <source>
        <strain evidence="11">K2</strain>
    </source>
</reference>
<dbReference type="Gene3D" id="3.80.10.10">
    <property type="entry name" value="Ribonuclease Inhibitor"/>
    <property type="match status" value="2"/>
</dbReference>
<organism evidence="11 12">
    <name type="scientific">Acropora cervicornis</name>
    <name type="common">Staghorn coral</name>
    <dbReference type="NCBI Taxonomy" id="6130"/>
    <lineage>
        <taxon>Eukaryota</taxon>
        <taxon>Metazoa</taxon>
        <taxon>Cnidaria</taxon>
        <taxon>Anthozoa</taxon>
        <taxon>Hexacorallia</taxon>
        <taxon>Scleractinia</taxon>
        <taxon>Astrocoeniina</taxon>
        <taxon>Acroporidae</taxon>
        <taxon>Acropora</taxon>
    </lineage>
</organism>
<evidence type="ECO:0000256" key="5">
    <source>
        <dbReference type="ARBA" id="ARBA00022614"/>
    </source>
</evidence>
<dbReference type="Proteomes" id="UP001249851">
    <property type="component" value="Unassembled WGS sequence"/>
</dbReference>
<comment type="subcellular location">
    <subcellularLocation>
        <location evidence="1">Cytoplasm</location>
        <location evidence="1">Cytoskeleton</location>
    </subcellularLocation>
</comment>
<dbReference type="EMBL" id="JARQWQ010000001">
    <property type="protein sequence ID" value="KAK2574451.1"/>
    <property type="molecule type" value="Genomic_DNA"/>
</dbReference>
<keyword evidence="4" id="KW-0963">Cytoplasm</keyword>
<dbReference type="InterPro" id="IPR001611">
    <property type="entry name" value="Leu-rich_rpt"/>
</dbReference>
<comment type="similarity">
    <text evidence="2">Belongs to the TBCE family.</text>
</comment>
<dbReference type="SUPFAM" id="SSF74924">
    <property type="entry name" value="Cap-Gly domain"/>
    <property type="match status" value="1"/>
</dbReference>
<dbReference type="Gene3D" id="3.10.20.90">
    <property type="entry name" value="Phosphatidylinositol 3-kinase Catalytic Subunit, Chain A, domain 1"/>
    <property type="match status" value="1"/>
</dbReference>
<protein>
    <recommendedName>
        <fullName evidence="3">Tubulin-specific chaperone E</fullName>
    </recommendedName>
    <alternativeName>
        <fullName evidence="9">Tubulin-folding cofactor E</fullName>
    </alternativeName>
</protein>
<proteinExistence type="inferred from homology"/>
<evidence type="ECO:0000313" key="11">
    <source>
        <dbReference type="EMBL" id="KAK2574451.1"/>
    </source>
</evidence>
<keyword evidence="7" id="KW-0143">Chaperone</keyword>
<dbReference type="Pfam" id="PF14580">
    <property type="entry name" value="LRR_9"/>
    <property type="match status" value="1"/>
</dbReference>
<dbReference type="InterPro" id="IPR029071">
    <property type="entry name" value="Ubiquitin-like_domsf"/>
</dbReference>
<dbReference type="PANTHER" id="PTHR18849:SF0">
    <property type="entry name" value="CILIA- AND FLAGELLA-ASSOCIATED PROTEIN 410-RELATED"/>
    <property type="match status" value="1"/>
</dbReference>
<sequence length="539" mass="60954">MADEIVGKRVLCEGFRGEIKFVGPVPPTQGEWYGIEWDDHTRGKHDGTNEGVSYFECKPKKVDFGIGIIEALKQRYGQGSDSINQEDMYVMSGKHKKKVIEMVGADSIQEKQSDYQKLKEVSLRDLPVNGPDRDHKFGLFAPWLIPSVFDCPTINSAIIIVMKTVFKLHVFLRENQLKLPSAPETLLPSFSTVKVIFLNRMQFEWYELKIHVSFFKNAKGLSNGFCKKNGQVSGLQRLQNISLLNLQGNQFSDWGVILKLGHLPKLNQLILNDNGITKVELGNKVTEEYGSQCLFPALRSLYLSENKISEIQSVNELNHFPSLMELKFKGNPVFQEETTFASRQELLARLPSLTSLNGSPVNSKERETAERAYLKKYAQAWLDAGGKVTEEQASVLKPMFVELHPRYAELVKSIKACLNVEFARTSLRSVVTSGRIVHGVPPEAERTQKASKTLKDSLISVTITCPDVPDKKSVLRKLPGTMTIGKLKGLLYRLFKVDITDQQLYCVDSKLGREVELDDDLRQLSFYSVRNGDTIFLRW</sequence>
<evidence type="ECO:0000256" key="8">
    <source>
        <dbReference type="ARBA" id="ARBA00023212"/>
    </source>
</evidence>
<evidence type="ECO:0000256" key="3">
    <source>
        <dbReference type="ARBA" id="ARBA00015004"/>
    </source>
</evidence>
<reference evidence="11" key="2">
    <citation type="journal article" date="2023" name="Science">
        <title>Genomic signatures of disease resistance in endangered staghorn corals.</title>
        <authorList>
            <person name="Vollmer S.V."/>
            <person name="Selwyn J.D."/>
            <person name="Despard B.A."/>
            <person name="Roesel C.L."/>
        </authorList>
    </citation>
    <scope>NUCLEOTIDE SEQUENCE</scope>
    <source>
        <strain evidence="11">K2</strain>
    </source>
</reference>
<dbReference type="InterPro" id="IPR032675">
    <property type="entry name" value="LRR_dom_sf"/>
</dbReference>
<dbReference type="CDD" id="cd17044">
    <property type="entry name" value="Ubl_TBCE"/>
    <property type="match status" value="1"/>
</dbReference>
<name>A0AAD9R7F9_ACRCE</name>
<evidence type="ECO:0000256" key="1">
    <source>
        <dbReference type="ARBA" id="ARBA00004245"/>
    </source>
</evidence>
<dbReference type="Pfam" id="PF14560">
    <property type="entry name" value="Ubiquitin_2"/>
    <property type="match status" value="1"/>
</dbReference>
<keyword evidence="12" id="KW-1185">Reference proteome</keyword>
<comment type="caution">
    <text evidence="11">The sequence shown here is derived from an EMBL/GenBank/DDBJ whole genome shotgun (WGS) entry which is preliminary data.</text>
</comment>
<accession>A0AAD9R7F9</accession>
<dbReference type="InterPro" id="IPR000626">
    <property type="entry name" value="Ubiquitin-like_dom"/>
</dbReference>
<feature type="domain" description="CAP-Gly" evidence="10">
    <location>
        <begin position="23"/>
        <end position="69"/>
    </location>
</feature>
<evidence type="ECO:0000256" key="2">
    <source>
        <dbReference type="ARBA" id="ARBA00006286"/>
    </source>
</evidence>
<dbReference type="PROSITE" id="PS50245">
    <property type="entry name" value="CAP_GLY_2"/>
    <property type="match status" value="1"/>
</dbReference>
<gene>
    <name evidence="11" type="ORF">P5673_000620</name>
</gene>
<evidence type="ECO:0000259" key="10">
    <source>
        <dbReference type="PROSITE" id="PS50245"/>
    </source>
</evidence>
<dbReference type="AlphaFoldDB" id="A0AAD9R7F9"/>
<dbReference type="InterPro" id="IPR036859">
    <property type="entry name" value="CAP-Gly_dom_sf"/>
</dbReference>
<dbReference type="PANTHER" id="PTHR18849">
    <property type="entry name" value="LEUCINE RICH REPEAT PROTEIN"/>
    <property type="match status" value="1"/>
</dbReference>
<dbReference type="Gene3D" id="2.30.30.190">
    <property type="entry name" value="CAP Gly-rich-like domain"/>
    <property type="match status" value="1"/>
</dbReference>
<keyword evidence="6" id="KW-0677">Repeat</keyword>
<dbReference type="InterPro" id="IPR044079">
    <property type="entry name" value="Ubl_TBCE"/>
</dbReference>
<evidence type="ECO:0000256" key="7">
    <source>
        <dbReference type="ARBA" id="ARBA00023186"/>
    </source>
</evidence>
<dbReference type="SUPFAM" id="SSF54236">
    <property type="entry name" value="Ubiquitin-like"/>
    <property type="match status" value="1"/>
</dbReference>
<evidence type="ECO:0000313" key="12">
    <source>
        <dbReference type="Proteomes" id="UP001249851"/>
    </source>
</evidence>
<evidence type="ECO:0000256" key="4">
    <source>
        <dbReference type="ARBA" id="ARBA00022490"/>
    </source>
</evidence>